<dbReference type="AlphaFoldDB" id="A0A1D6LMV0"/>
<dbReference type="PROSITE" id="PS01032">
    <property type="entry name" value="PPM_1"/>
    <property type="match status" value="1"/>
</dbReference>
<dbReference type="EMBL" id="CM000782">
    <property type="protein sequence ID" value="AQK80895.1"/>
    <property type="molecule type" value="Genomic_DNA"/>
</dbReference>
<gene>
    <name evidence="15" type="ORF">ZEAMMB73_Zm00001d036395</name>
</gene>
<dbReference type="PANTHER" id="PTHR47992">
    <property type="entry name" value="PROTEIN PHOSPHATASE"/>
    <property type="match status" value="1"/>
</dbReference>
<comment type="similarity">
    <text evidence="3 12">Belongs to the PP2C family.</text>
</comment>
<dbReference type="InterPro" id="IPR015655">
    <property type="entry name" value="PP2C"/>
</dbReference>
<keyword evidence="7" id="KW-0460">Magnesium</keyword>
<evidence type="ECO:0000256" key="8">
    <source>
        <dbReference type="ARBA" id="ARBA00022912"/>
    </source>
</evidence>
<evidence type="ECO:0000259" key="14">
    <source>
        <dbReference type="PROSITE" id="PS51746"/>
    </source>
</evidence>
<evidence type="ECO:0000256" key="6">
    <source>
        <dbReference type="ARBA" id="ARBA00022801"/>
    </source>
</evidence>
<dbReference type="EMBL" id="CM000782">
    <property type="protein sequence ID" value="AQK80907.1"/>
    <property type="molecule type" value="Genomic_DNA"/>
</dbReference>
<evidence type="ECO:0000256" key="5">
    <source>
        <dbReference type="ARBA" id="ARBA00022723"/>
    </source>
</evidence>
<keyword evidence="5" id="KW-0479">Metal-binding</keyword>
<proteinExistence type="inferred from homology"/>
<organism evidence="15">
    <name type="scientific">Zea mays</name>
    <name type="common">Maize</name>
    <dbReference type="NCBI Taxonomy" id="4577"/>
    <lineage>
        <taxon>Eukaryota</taxon>
        <taxon>Viridiplantae</taxon>
        <taxon>Streptophyta</taxon>
        <taxon>Embryophyta</taxon>
        <taxon>Tracheophyta</taxon>
        <taxon>Spermatophyta</taxon>
        <taxon>Magnoliopsida</taxon>
        <taxon>Liliopsida</taxon>
        <taxon>Poales</taxon>
        <taxon>Poaceae</taxon>
        <taxon>PACMAD clade</taxon>
        <taxon>Panicoideae</taxon>
        <taxon>Andropogonodae</taxon>
        <taxon>Andropogoneae</taxon>
        <taxon>Tripsacinae</taxon>
        <taxon>Zea</taxon>
    </lineage>
</organism>
<dbReference type="Gene3D" id="3.60.40.10">
    <property type="entry name" value="PPM-type phosphatase domain"/>
    <property type="match status" value="1"/>
</dbReference>
<evidence type="ECO:0000256" key="4">
    <source>
        <dbReference type="ARBA" id="ARBA00013081"/>
    </source>
</evidence>
<dbReference type="EC" id="3.1.3.16" evidence="4"/>
<dbReference type="PROSITE" id="PS51746">
    <property type="entry name" value="PPM_2"/>
    <property type="match status" value="1"/>
</dbReference>
<protein>
    <recommendedName>
        <fullName evidence="4">protein-serine/threonine phosphatase</fullName>
        <ecNumber evidence="4">3.1.3.16</ecNumber>
    </recommendedName>
</protein>
<keyword evidence="9" id="KW-0464">Manganese</keyword>
<feature type="region of interest" description="Disordered" evidence="13">
    <location>
        <begin position="506"/>
        <end position="532"/>
    </location>
</feature>
<evidence type="ECO:0000256" key="7">
    <source>
        <dbReference type="ARBA" id="ARBA00022842"/>
    </source>
</evidence>
<dbReference type="Pfam" id="PF00481">
    <property type="entry name" value="PP2C"/>
    <property type="match status" value="1"/>
</dbReference>
<evidence type="ECO:0000256" key="2">
    <source>
        <dbReference type="ARBA" id="ARBA00001946"/>
    </source>
</evidence>
<dbReference type="STRING" id="4577.A0A1D6LMV0"/>
<dbReference type="CDD" id="cd00143">
    <property type="entry name" value="PP2Cc"/>
    <property type="match status" value="1"/>
</dbReference>
<comment type="cofactor">
    <cofactor evidence="2">
        <name>Mg(2+)</name>
        <dbReference type="ChEBI" id="CHEBI:18420"/>
    </cofactor>
</comment>
<evidence type="ECO:0000256" key="11">
    <source>
        <dbReference type="ARBA" id="ARBA00048336"/>
    </source>
</evidence>
<evidence type="ECO:0000256" key="1">
    <source>
        <dbReference type="ARBA" id="ARBA00001936"/>
    </source>
</evidence>
<comment type="cofactor">
    <cofactor evidence="1">
        <name>Mn(2+)</name>
        <dbReference type="ChEBI" id="CHEBI:29035"/>
    </cofactor>
</comment>
<reference evidence="15" key="1">
    <citation type="submission" date="2015-12" db="EMBL/GenBank/DDBJ databases">
        <title>Update maize B73 reference genome by single molecule sequencing technologies.</title>
        <authorList>
            <consortium name="Maize Genome Sequencing Project"/>
            <person name="Ware D."/>
        </authorList>
    </citation>
    <scope>NUCLEOTIDE SEQUENCE</scope>
    <source>
        <tissue evidence="15">Seedling</tissue>
    </source>
</reference>
<dbReference type="EMBL" id="CM000782">
    <property type="protein sequence ID" value="AQK80900.1"/>
    <property type="molecule type" value="Genomic_DNA"/>
</dbReference>
<keyword evidence="6 12" id="KW-0378">Hydrolase</keyword>
<comment type="catalytic activity">
    <reaction evidence="10">
        <text>O-phospho-L-seryl-[protein] + H2O = L-seryl-[protein] + phosphate</text>
        <dbReference type="Rhea" id="RHEA:20629"/>
        <dbReference type="Rhea" id="RHEA-COMP:9863"/>
        <dbReference type="Rhea" id="RHEA-COMP:11604"/>
        <dbReference type="ChEBI" id="CHEBI:15377"/>
        <dbReference type="ChEBI" id="CHEBI:29999"/>
        <dbReference type="ChEBI" id="CHEBI:43474"/>
        <dbReference type="ChEBI" id="CHEBI:83421"/>
        <dbReference type="EC" id="3.1.3.16"/>
    </reaction>
</comment>
<dbReference type="EMBL" id="CM000782">
    <property type="protein sequence ID" value="AQK80909.1"/>
    <property type="molecule type" value="Genomic_DNA"/>
</dbReference>
<evidence type="ECO:0000256" key="12">
    <source>
        <dbReference type="RuleBase" id="RU003465"/>
    </source>
</evidence>
<dbReference type="InParanoid" id="A0A1D6LMV0"/>
<dbReference type="EMBL" id="CM000782">
    <property type="protein sequence ID" value="AQK80908.1"/>
    <property type="molecule type" value="Genomic_DNA"/>
</dbReference>
<feature type="domain" description="PPM-type phosphatase" evidence="14">
    <location>
        <begin position="47"/>
        <end position="497"/>
    </location>
</feature>
<keyword evidence="8 12" id="KW-0904">Protein phosphatase</keyword>
<evidence type="ECO:0000256" key="9">
    <source>
        <dbReference type="ARBA" id="ARBA00023211"/>
    </source>
</evidence>
<dbReference type="InterPro" id="IPR000222">
    <property type="entry name" value="PP2C_BS"/>
</dbReference>
<dbReference type="IntAct" id="A0A1D6LMV0">
    <property type="interactions" value="4"/>
</dbReference>
<sequence>MLVKLMNLLRACWRPSSNRHARTGSDVTGRQDGLLWYKDAGQHVNGEFSMAVVQANNLLEDQCQIESGPLSFLDSGPYGTFVGVYDGHGGPETACYINDHLFQNLKIALFPFLSTISAFGFQFAHKGDHPFFHGLYLGFASEQNAMSADVLKKAYEATEDGFFSIVTKQWPVKPQIAAVGSCCLVGVICGGMLYVANVGDSRVVLGKHVKATGEVLAVQLSAEHNVSIASVRKELQSMHPEDRHIVVLKHNVWRVKGLIQVCRSIGDAYLKKQEFNREPLYAKFRLREPFHKPILSSEPSISVQPLQPHDQFLIFASDGLWEQLTNQEAVDIVRSSPRSRPVQQVAAVARLQAATCRLQAATRGFLARHQARQAATRLQAVGCRSLAHRLASILCVEQHASLGAARPSVGLADPPLQFTVLIHGHVDDKNTSSWVALSPLELAVAQVVQLGCARRLIRAALQEAAKKREMRYSDLKKIDRGVRRHFHDDITVIVVFLDSGLVSQASTHRGPTLSLRGGGGSAGLRSNTLAPT</sequence>
<evidence type="ECO:0000256" key="3">
    <source>
        <dbReference type="ARBA" id="ARBA00006702"/>
    </source>
</evidence>
<evidence type="ECO:0000256" key="13">
    <source>
        <dbReference type="SAM" id="MobiDB-lite"/>
    </source>
</evidence>
<dbReference type="EMBL" id="CM000782">
    <property type="protein sequence ID" value="AQK80905.1"/>
    <property type="molecule type" value="Genomic_DNA"/>
</dbReference>
<dbReference type="SUPFAM" id="SSF81606">
    <property type="entry name" value="PP2C-like"/>
    <property type="match status" value="1"/>
</dbReference>
<dbReference type="PROSITE" id="PS50096">
    <property type="entry name" value="IQ"/>
    <property type="match status" value="1"/>
</dbReference>
<evidence type="ECO:0000256" key="10">
    <source>
        <dbReference type="ARBA" id="ARBA00047761"/>
    </source>
</evidence>
<dbReference type="InterPro" id="IPR036457">
    <property type="entry name" value="PPM-type-like_dom_sf"/>
</dbReference>
<dbReference type="GO" id="GO:0004722">
    <property type="term" value="F:protein serine/threonine phosphatase activity"/>
    <property type="evidence" value="ECO:0007669"/>
    <property type="project" value="UniProtKB-EC"/>
</dbReference>
<dbReference type="SMART" id="SM00332">
    <property type="entry name" value="PP2Cc"/>
    <property type="match status" value="1"/>
</dbReference>
<name>A0A1D6LMV0_MAIZE</name>
<evidence type="ECO:0000313" key="15">
    <source>
        <dbReference type="EMBL" id="AQK80909.1"/>
    </source>
</evidence>
<accession>A0A1D6LMV0</accession>
<dbReference type="ExpressionAtlas" id="A0A1D6LMV0">
    <property type="expression patterns" value="baseline and differential"/>
</dbReference>
<dbReference type="InterPro" id="IPR001932">
    <property type="entry name" value="PPM-type_phosphatase-like_dom"/>
</dbReference>
<dbReference type="GO" id="GO:0046872">
    <property type="term" value="F:metal ion binding"/>
    <property type="evidence" value="ECO:0007669"/>
    <property type="project" value="UniProtKB-KW"/>
</dbReference>
<comment type="catalytic activity">
    <reaction evidence="11">
        <text>O-phospho-L-threonyl-[protein] + H2O = L-threonyl-[protein] + phosphate</text>
        <dbReference type="Rhea" id="RHEA:47004"/>
        <dbReference type="Rhea" id="RHEA-COMP:11060"/>
        <dbReference type="Rhea" id="RHEA-COMP:11605"/>
        <dbReference type="ChEBI" id="CHEBI:15377"/>
        <dbReference type="ChEBI" id="CHEBI:30013"/>
        <dbReference type="ChEBI" id="CHEBI:43474"/>
        <dbReference type="ChEBI" id="CHEBI:61977"/>
        <dbReference type="EC" id="3.1.3.16"/>
    </reaction>
</comment>